<name>A0AAD5T5T0_9FUNG</name>
<proteinExistence type="predicted"/>
<sequence length="325" mass="36210">MVPNNANAPILQLPENSPIVLPEYNLSNEQWAAVDSLNAQIPNLIASLDGPPTPDEVRILYKWADKTTARRYLTDCKWKLDAAASKLKSTLQWRLHYKPHAIKLSDIEAEAKFGKMFNSGFDKTGRPILFVIPRLDHAKNPDAALKFLVWSVENTIKIMPPGIEKMSVCVDWEGLGMFNAPPIAVARKYLDTLQTHYPERLGVFCLINPSIIVTGLFNMLKPAMDPITIAKVHLVTVSRKRNSPHNNNSSISGSISNWYHSSPIISDSASSDSSVEQSPKSSNTNISKEFSILEIISADMLPTEFGGGFNFKYEHQVYLRSISSI</sequence>
<dbReference type="AlphaFoldDB" id="A0AAD5T5T0"/>
<dbReference type="SUPFAM" id="SSF46938">
    <property type="entry name" value="CRAL/TRIO N-terminal domain"/>
    <property type="match status" value="1"/>
</dbReference>
<dbReference type="PROSITE" id="PS50191">
    <property type="entry name" value="CRAL_TRIO"/>
    <property type="match status" value="1"/>
</dbReference>
<dbReference type="SUPFAM" id="SSF52087">
    <property type="entry name" value="CRAL/TRIO domain"/>
    <property type="match status" value="1"/>
</dbReference>
<dbReference type="Gene3D" id="3.40.525.10">
    <property type="entry name" value="CRAL-TRIO lipid binding domain"/>
    <property type="match status" value="1"/>
</dbReference>
<reference evidence="2" key="1">
    <citation type="submission" date="2020-05" db="EMBL/GenBank/DDBJ databases">
        <title>Phylogenomic resolution of chytrid fungi.</title>
        <authorList>
            <person name="Stajich J.E."/>
            <person name="Amses K."/>
            <person name="Simmons R."/>
            <person name="Seto K."/>
            <person name="Myers J."/>
            <person name="Bonds A."/>
            <person name="Quandt C.A."/>
            <person name="Barry K."/>
            <person name="Liu P."/>
            <person name="Grigoriev I."/>
            <person name="Longcore J.E."/>
            <person name="James T.Y."/>
        </authorList>
    </citation>
    <scope>NUCLEOTIDE SEQUENCE</scope>
    <source>
        <strain evidence="2">JEL0513</strain>
    </source>
</reference>
<dbReference type="Proteomes" id="UP001211907">
    <property type="component" value="Unassembled WGS sequence"/>
</dbReference>
<dbReference type="PANTHER" id="PTHR45824">
    <property type="entry name" value="GH16843P"/>
    <property type="match status" value="1"/>
</dbReference>
<dbReference type="SMART" id="SM00516">
    <property type="entry name" value="SEC14"/>
    <property type="match status" value="1"/>
</dbReference>
<evidence type="ECO:0000313" key="3">
    <source>
        <dbReference type="Proteomes" id="UP001211907"/>
    </source>
</evidence>
<keyword evidence="3" id="KW-1185">Reference proteome</keyword>
<accession>A0AAD5T5T0</accession>
<evidence type="ECO:0000259" key="1">
    <source>
        <dbReference type="PROSITE" id="PS50191"/>
    </source>
</evidence>
<evidence type="ECO:0000313" key="2">
    <source>
        <dbReference type="EMBL" id="KAJ3129597.1"/>
    </source>
</evidence>
<dbReference type="GO" id="GO:0008526">
    <property type="term" value="F:phosphatidylinositol transfer activity"/>
    <property type="evidence" value="ECO:0007669"/>
    <property type="project" value="TreeGrafter"/>
</dbReference>
<feature type="domain" description="CRAL-TRIO" evidence="1">
    <location>
        <begin position="104"/>
        <end position="313"/>
    </location>
</feature>
<dbReference type="EMBL" id="JADGJH010000415">
    <property type="protein sequence ID" value="KAJ3129597.1"/>
    <property type="molecule type" value="Genomic_DNA"/>
</dbReference>
<dbReference type="InterPro" id="IPR001251">
    <property type="entry name" value="CRAL-TRIO_dom"/>
</dbReference>
<dbReference type="Pfam" id="PF00650">
    <property type="entry name" value="CRAL_TRIO"/>
    <property type="match status" value="1"/>
</dbReference>
<comment type="caution">
    <text evidence="2">The sequence shown here is derived from an EMBL/GenBank/DDBJ whole genome shotgun (WGS) entry which is preliminary data.</text>
</comment>
<organism evidence="2 3">
    <name type="scientific">Physocladia obscura</name>
    <dbReference type="NCBI Taxonomy" id="109957"/>
    <lineage>
        <taxon>Eukaryota</taxon>
        <taxon>Fungi</taxon>
        <taxon>Fungi incertae sedis</taxon>
        <taxon>Chytridiomycota</taxon>
        <taxon>Chytridiomycota incertae sedis</taxon>
        <taxon>Chytridiomycetes</taxon>
        <taxon>Chytridiales</taxon>
        <taxon>Chytriomycetaceae</taxon>
        <taxon>Physocladia</taxon>
    </lineage>
</organism>
<dbReference type="InterPro" id="IPR036865">
    <property type="entry name" value="CRAL-TRIO_dom_sf"/>
</dbReference>
<protein>
    <recommendedName>
        <fullName evidence="1">CRAL-TRIO domain-containing protein</fullName>
    </recommendedName>
</protein>
<gene>
    <name evidence="2" type="ORF">HK100_008504</name>
</gene>
<dbReference type="PANTHER" id="PTHR45824:SF29">
    <property type="entry name" value="GH16843P"/>
    <property type="match status" value="1"/>
</dbReference>
<dbReference type="CDD" id="cd00170">
    <property type="entry name" value="SEC14"/>
    <property type="match status" value="1"/>
</dbReference>
<dbReference type="InterPro" id="IPR036273">
    <property type="entry name" value="CRAL/TRIO_N_dom_sf"/>
</dbReference>
<dbReference type="InterPro" id="IPR052578">
    <property type="entry name" value="PI_Transfer_CRAL-TRIO"/>
</dbReference>